<keyword evidence="5" id="KW-1185">Reference proteome</keyword>
<dbReference type="EMBL" id="JAUPFM010000014">
    <property type="protein sequence ID" value="KAK2830692.1"/>
    <property type="molecule type" value="Genomic_DNA"/>
</dbReference>
<dbReference type="PANTHER" id="PTHR23080">
    <property type="entry name" value="THAP DOMAIN PROTEIN"/>
    <property type="match status" value="1"/>
</dbReference>
<evidence type="ECO:0000256" key="1">
    <source>
        <dbReference type="ARBA" id="ARBA00001968"/>
    </source>
</evidence>
<protein>
    <recommendedName>
        <fullName evidence="3">DDE Tnp4 domain-containing protein</fullName>
    </recommendedName>
</protein>
<dbReference type="Proteomes" id="UP001187415">
    <property type="component" value="Unassembled WGS sequence"/>
</dbReference>
<evidence type="ECO:0000313" key="5">
    <source>
        <dbReference type="Proteomes" id="UP001187415"/>
    </source>
</evidence>
<evidence type="ECO:0000313" key="4">
    <source>
        <dbReference type="EMBL" id="KAK2830692.1"/>
    </source>
</evidence>
<dbReference type="GO" id="GO:0046872">
    <property type="term" value="F:metal ion binding"/>
    <property type="evidence" value="ECO:0007669"/>
    <property type="project" value="UniProtKB-KW"/>
</dbReference>
<accession>A0AA88SA08</accession>
<dbReference type="Pfam" id="PF13359">
    <property type="entry name" value="DDE_Tnp_4"/>
    <property type="match status" value="1"/>
</dbReference>
<name>A0AA88SA08_CHASR</name>
<evidence type="ECO:0000256" key="2">
    <source>
        <dbReference type="ARBA" id="ARBA00022723"/>
    </source>
</evidence>
<organism evidence="4 5">
    <name type="scientific">Channa striata</name>
    <name type="common">Snakehead murrel</name>
    <name type="synonym">Ophicephalus striatus</name>
    <dbReference type="NCBI Taxonomy" id="64152"/>
    <lineage>
        <taxon>Eukaryota</taxon>
        <taxon>Metazoa</taxon>
        <taxon>Chordata</taxon>
        <taxon>Craniata</taxon>
        <taxon>Vertebrata</taxon>
        <taxon>Euteleostomi</taxon>
        <taxon>Actinopterygii</taxon>
        <taxon>Neopterygii</taxon>
        <taxon>Teleostei</taxon>
        <taxon>Neoteleostei</taxon>
        <taxon>Acanthomorphata</taxon>
        <taxon>Anabantaria</taxon>
        <taxon>Anabantiformes</taxon>
        <taxon>Channoidei</taxon>
        <taxon>Channidae</taxon>
        <taxon>Channa</taxon>
    </lineage>
</organism>
<dbReference type="PANTHER" id="PTHR23080:SF142">
    <property type="entry name" value="SI:CH211-69L10.4"/>
    <property type="match status" value="1"/>
</dbReference>
<comment type="cofactor">
    <cofactor evidence="1">
        <name>a divalent metal cation</name>
        <dbReference type="ChEBI" id="CHEBI:60240"/>
    </cofactor>
</comment>
<keyword evidence="2" id="KW-0479">Metal-binding</keyword>
<evidence type="ECO:0000259" key="3">
    <source>
        <dbReference type="Pfam" id="PF13359"/>
    </source>
</evidence>
<dbReference type="AlphaFoldDB" id="A0AA88SA08"/>
<comment type="caution">
    <text evidence="4">The sequence shown here is derived from an EMBL/GenBank/DDBJ whole genome shotgun (WGS) entry which is preliminary data.</text>
</comment>
<feature type="domain" description="DDE Tnp4" evidence="3">
    <location>
        <begin position="4"/>
        <end position="108"/>
    </location>
</feature>
<dbReference type="InterPro" id="IPR027806">
    <property type="entry name" value="HARBI1_dom"/>
</dbReference>
<sequence>MLACTEIAVDTASSLTQQSKTFSNDNPLKALIGVAPCGLVTFISPLYTGSISDTDITRSSEVLSLLEPGDDIIADGGFDIQDLLDDVGARLIAAQFKRGVQLTKEETEKIQIQ</sequence>
<proteinExistence type="predicted"/>
<reference evidence="4" key="1">
    <citation type="submission" date="2023-07" db="EMBL/GenBank/DDBJ databases">
        <title>Chromosome-level Genome Assembly of Striped Snakehead (Channa striata).</title>
        <authorList>
            <person name="Liu H."/>
        </authorList>
    </citation>
    <scope>NUCLEOTIDE SEQUENCE</scope>
    <source>
        <strain evidence="4">Gz</strain>
        <tissue evidence="4">Muscle</tissue>
    </source>
</reference>
<gene>
    <name evidence="4" type="ORF">Q5P01_018623</name>
</gene>